<reference evidence="11 12" key="1">
    <citation type="journal article" date="2012" name="Proc. Natl. Acad. Sci. U.S.A.">
        <title>Genome and physiology of a model Epsilonproteobacterium responsible for sulfide detoxification in marine oxygen depletion zones.</title>
        <authorList>
            <person name="Grote J."/>
            <person name="Schott T."/>
            <person name="Bruckner C.G."/>
            <person name="Glockner F.O."/>
            <person name="Jost G."/>
            <person name="Teeling H."/>
            <person name="Labrenz M."/>
            <person name="Jurgens K."/>
        </authorList>
    </citation>
    <scope>NUCLEOTIDE SEQUENCE [LARGE SCALE GENOMIC DNA]</scope>
    <source>
        <strain evidence="11 12">GD1</strain>
    </source>
</reference>
<comment type="subcellular location">
    <subcellularLocation>
        <location evidence="1">Periplasm</location>
    </subcellularLocation>
</comment>
<dbReference type="PANTHER" id="PTHR42838:SF2">
    <property type="entry name" value="NITROUS-OXIDE REDUCTASE"/>
    <property type="match status" value="1"/>
</dbReference>
<evidence type="ECO:0000256" key="4">
    <source>
        <dbReference type="ARBA" id="ARBA00022764"/>
    </source>
</evidence>
<feature type="signal peptide" evidence="8">
    <location>
        <begin position="1"/>
        <end position="24"/>
    </location>
</feature>
<protein>
    <submittedName>
        <fullName evidence="11">Nitrous-oxide reductase</fullName>
        <ecNumber evidence="11">1.7.2.4</ecNumber>
    </submittedName>
</protein>
<dbReference type="SUPFAM" id="SSF46626">
    <property type="entry name" value="Cytochrome c"/>
    <property type="match status" value="1"/>
</dbReference>
<keyword evidence="11" id="KW-0560">Oxidoreductase</keyword>
<dbReference type="Gene3D" id="1.10.760.10">
    <property type="entry name" value="Cytochrome c-like domain"/>
    <property type="match status" value="1"/>
</dbReference>
<accession>H1FYQ1</accession>
<evidence type="ECO:0000256" key="2">
    <source>
        <dbReference type="ARBA" id="ARBA00022617"/>
    </source>
</evidence>
<dbReference type="OrthoDB" id="9781261at2"/>
<evidence type="ECO:0000256" key="1">
    <source>
        <dbReference type="ARBA" id="ARBA00004418"/>
    </source>
</evidence>
<dbReference type="EC" id="1.7.2.4" evidence="11"/>
<evidence type="ECO:0000313" key="12">
    <source>
        <dbReference type="Proteomes" id="UP000006431"/>
    </source>
</evidence>
<dbReference type="InterPro" id="IPR009056">
    <property type="entry name" value="Cyt_c-like_dom"/>
</dbReference>
<dbReference type="InterPro" id="IPR008972">
    <property type="entry name" value="Cupredoxin"/>
</dbReference>
<dbReference type="AlphaFoldDB" id="B6BML7"/>
<dbReference type="InterPro" id="IPR011045">
    <property type="entry name" value="N2O_reductase_N"/>
</dbReference>
<dbReference type="InterPro" id="IPR051403">
    <property type="entry name" value="NosZ/Cyto_c_oxidase_sub2"/>
</dbReference>
<dbReference type="Pfam" id="PF00116">
    <property type="entry name" value="COX2"/>
    <property type="match status" value="1"/>
</dbReference>
<dbReference type="InterPro" id="IPR002429">
    <property type="entry name" value="CcO_II-like_C"/>
</dbReference>
<keyword evidence="3 7" id="KW-0479">Metal-binding</keyword>
<dbReference type="Pfam" id="PF00034">
    <property type="entry name" value="Cytochrom_C"/>
    <property type="match status" value="1"/>
</dbReference>
<feature type="domain" description="Cytochrome oxidase subunit II copper A binding" evidence="9">
    <location>
        <begin position="554"/>
        <end position="664"/>
    </location>
</feature>
<keyword evidence="2 7" id="KW-0349">Heme</keyword>
<dbReference type="Gene3D" id="2.60.40.420">
    <property type="entry name" value="Cupredoxins - blue copper proteins"/>
    <property type="match status" value="1"/>
</dbReference>
<dbReference type="Pfam" id="PF18764">
    <property type="entry name" value="nos_propeller"/>
    <property type="match status" value="1"/>
</dbReference>
<evidence type="ECO:0000259" key="10">
    <source>
        <dbReference type="PROSITE" id="PS51007"/>
    </source>
</evidence>
<dbReference type="InterPro" id="IPR026468">
    <property type="entry name" value="Nitrous_oxide_Rdtase_Sec-dep"/>
</dbReference>
<keyword evidence="5 7" id="KW-0408">Iron</keyword>
<dbReference type="InterPro" id="IPR041114">
    <property type="entry name" value="Nos_propeller"/>
</dbReference>
<feature type="domain" description="Cytochrome c" evidence="10">
    <location>
        <begin position="778"/>
        <end position="869"/>
    </location>
</feature>
<evidence type="ECO:0000256" key="7">
    <source>
        <dbReference type="PROSITE-ProRule" id="PRU00433"/>
    </source>
</evidence>
<dbReference type="Gene3D" id="2.130.10.10">
    <property type="entry name" value="YVTN repeat-like/Quinoprotein amine dehydrogenase"/>
    <property type="match status" value="1"/>
</dbReference>
<gene>
    <name evidence="11" type="primary">nosZ</name>
    <name evidence="11" type="ORF">SMGD1_2343</name>
</gene>
<dbReference type="PANTHER" id="PTHR42838">
    <property type="entry name" value="CYTOCHROME C OXIDASE SUBUNIT II"/>
    <property type="match status" value="1"/>
</dbReference>
<name>B6BML7_SULGG</name>
<dbReference type="NCBIfam" id="TIGR04246">
    <property type="entry name" value="nitrous_NosZ_Gp"/>
    <property type="match status" value="1"/>
</dbReference>
<evidence type="ECO:0000256" key="3">
    <source>
        <dbReference type="ARBA" id="ARBA00022723"/>
    </source>
</evidence>
<dbReference type="Proteomes" id="UP000006431">
    <property type="component" value="Unassembled WGS sequence"/>
</dbReference>
<keyword evidence="8" id="KW-0732">Signal</keyword>
<dbReference type="SUPFAM" id="SSF49503">
    <property type="entry name" value="Cupredoxins"/>
    <property type="match status" value="1"/>
</dbReference>
<comment type="caution">
    <text evidence="11">The sequence shown here is derived from an EMBL/GenBank/DDBJ whole genome shotgun (WGS) entry which is preliminary data.</text>
</comment>
<accession>B6BML7</accession>
<proteinExistence type="predicted"/>
<dbReference type="SUPFAM" id="SSF50974">
    <property type="entry name" value="Nitrous oxide reductase, N-terminal domain"/>
    <property type="match status" value="1"/>
</dbReference>
<dbReference type="PROSITE" id="PS51007">
    <property type="entry name" value="CYTC"/>
    <property type="match status" value="1"/>
</dbReference>
<dbReference type="STRING" id="929558.SMGD1_2343"/>
<evidence type="ECO:0000256" key="8">
    <source>
        <dbReference type="SAM" id="SignalP"/>
    </source>
</evidence>
<dbReference type="GO" id="GO:0020037">
    <property type="term" value="F:heme binding"/>
    <property type="evidence" value="ECO:0007669"/>
    <property type="project" value="InterPro"/>
</dbReference>
<dbReference type="GO" id="GO:0050304">
    <property type="term" value="F:nitrous-oxide reductase activity"/>
    <property type="evidence" value="ECO:0007669"/>
    <property type="project" value="UniProtKB-EC"/>
</dbReference>
<evidence type="ECO:0000256" key="5">
    <source>
        <dbReference type="ARBA" id="ARBA00023004"/>
    </source>
</evidence>
<dbReference type="GO" id="GO:0016020">
    <property type="term" value="C:membrane"/>
    <property type="evidence" value="ECO:0007669"/>
    <property type="project" value="InterPro"/>
</dbReference>
<dbReference type="PATRIC" id="fig|929558.5.peg.2333"/>
<organism evidence="11 12">
    <name type="scientific">Sulfurimonas gotlandica (strain DSM 19862 / JCM 16533 / GD1)</name>
    <dbReference type="NCBI Taxonomy" id="929558"/>
    <lineage>
        <taxon>Bacteria</taxon>
        <taxon>Pseudomonadati</taxon>
        <taxon>Campylobacterota</taxon>
        <taxon>Epsilonproteobacteria</taxon>
        <taxon>Campylobacterales</taxon>
        <taxon>Sulfurimonadaceae</taxon>
        <taxon>Sulfurimonas</taxon>
    </lineage>
</organism>
<dbReference type="eggNOG" id="COG2010">
    <property type="taxonomic scope" value="Bacteria"/>
</dbReference>
<dbReference type="GO" id="GO:0004129">
    <property type="term" value="F:cytochrome-c oxidase activity"/>
    <property type="evidence" value="ECO:0007669"/>
    <property type="project" value="InterPro"/>
</dbReference>
<evidence type="ECO:0000313" key="11">
    <source>
        <dbReference type="EMBL" id="EHP30866.1"/>
    </source>
</evidence>
<keyword evidence="12" id="KW-1185">Reference proteome</keyword>
<keyword evidence="6" id="KW-0186">Copper</keyword>
<sequence length="875" mass="97794">MTKHFNKLTSLVLGTTLVATVASAAGGGELEKVMKARGLTENDVIRAAKTYNPTGGRDEFIVFSSGGQSGQVIVYGVPSMRILKYIAVFTPEPWQGYGYDVDSLKILRQGNIRGREINWGDTHHPALSEKDGKYDGRWLAINDKANPRIAIIDLHDFETKQIVSNKVFKSAHGGAFFTPNSEYILDAAQYAAPFDNNYHPIEEYKESYRGGVTIWKFDDKIGKIIEKDSFTVEMPPYMQDLSDSGKGVSNGWGFTNSFNTEMYTGGIEVGMPPNEAGMSRNDTDFLHVYNWEKLAKLAKDKKNVKIINGHKVIPIEVAVKNDALFLIPEPKSPHGVDVSPDGEYITVCGKLDTHASVYKWSKIKELIKSKKYTGKDPYGIPILDMKSSLHGQVELGLGPLHNQYSPVDGEIYTSLYVDSQVVKWNYKTLKVLDKENVHYNIGHLCGMEGKTADPQGKYIIALNKLAIDRFQNVGPLHPQNHQLIDISGKTMDLLVDMPLPLGEPHQAVAIRAEKLHPHVRYKMGTNSKTGKEHVGKTLAGQERIERRNAKGKIDPKGKNVFIYSTFVRSHINPERITVNKGDNVTMYMTNLERAQDETHGFTVDNFNVHASLEPGETAEINFIADIEGVFPYYCTEFCSALHLEMMGYLMVKDPNKKYVSAQKIKMGTMNKEQLDAEYKKTVAVNDATDAVIQSVVAFLKANKFGDHKTVAALVTDAFDQYGQIPAQKKLADEAYKKGDIEKAILFENMIWQLMVKTADVGIRAKDALVRLVATKQSASAQAGERTFGEGGCSGCHVIGKVSSGPDLTGALQRHENGEKWVSKFILNPEEMYDDPYVKSMIDYFNLKMPNQHMNEQETKDIIEYLKWIDENANLF</sequence>
<dbReference type="eggNOG" id="COG4263">
    <property type="taxonomic scope" value="Bacteria"/>
</dbReference>
<dbReference type="HOGENOM" id="CLU_016420_1_0_7"/>
<evidence type="ECO:0000259" key="9">
    <source>
        <dbReference type="PROSITE" id="PS50857"/>
    </source>
</evidence>
<evidence type="ECO:0000256" key="6">
    <source>
        <dbReference type="ARBA" id="ARBA00023008"/>
    </source>
</evidence>
<feature type="chain" id="PRO_5002841100" evidence="8">
    <location>
        <begin position="25"/>
        <end position="875"/>
    </location>
</feature>
<keyword evidence="4" id="KW-0574">Periplasm</keyword>
<dbReference type="InterPro" id="IPR015943">
    <property type="entry name" value="WD40/YVTN_repeat-like_dom_sf"/>
</dbReference>
<dbReference type="PROSITE" id="PS50857">
    <property type="entry name" value="COX2_CUA"/>
    <property type="match status" value="1"/>
</dbReference>
<dbReference type="RefSeq" id="WP_008339236.1">
    <property type="nucleotide sequence ID" value="NZ_AFRZ01000001.1"/>
</dbReference>
<dbReference type="GO" id="GO:0042597">
    <property type="term" value="C:periplasmic space"/>
    <property type="evidence" value="ECO:0007669"/>
    <property type="project" value="UniProtKB-SubCell"/>
</dbReference>
<dbReference type="InterPro" id="IPR036909">
    <property type="entry name" value="Cyt_c-like_dom_sf"/>
</dbReference>
<dbReference type="EMBL" id="AFRZ01000001">
    <property type="protein sequence ID" value="EHP30866.1"/>
    <property type="molecule type" value="Genomic_DNA"/>
</dbReference>
<dbReference type="GO" id="GO:0005507">
    <property type="term" value="F:copper ion binding"/>
    <property type="evidence" value="ECO:0007669"/>
    <property type="project" value="InterPro"/>
</dbReference>